<dbReference type="SUPFAM" id="SSF55383">
    <property type="entry name" value="Copper amine oxidase, domain N"/>
    <property type="match status" value="1"/>
</dbReference>
<dbReference type="InterPro" id="IPR012854">
    <property type="entry name" value="Cu_amine_oxidase-like_N"/>
</dbReference>
<evidence type="ECO:0000259" key="1">
    <source>
        <dbReference type="Pfam" id="PF07833"/>
    </source>
</evidence>
<evidence type="ECO:0000313" key="5">
    <source>
        <dbReference type="Proteomes" id="UP000235114"/>
    </source>
</evidence>
<dbReference type="Proteomes" id="UP000235114">
    <property type="component" value="Unassembled WGS sequence"/>
</dbReference>
<dbReference type="Pfam" id="PF07833">
    <property type="entry name" value="Cu_amine_oxidN1"/>
    <property type="match status" value="1"/>
</dbReference>
<comment type="caution">
    <text evidence="2">The sequence shown here is derived from an EMBL/GenBank/DDBJ whole genome shotgun (WGS) entry which is preliminary data.</text>
</comment>
<accession>A0A2N5GNL4</accession>
<dbReference type="Proteomes" id="UP000234951">
    <property type="component" value="Unassembled WGS sequence"/>
</dbReference>
<dbReference type="AlphaFoldDB" id="A0A2N5GNL4"/>
<gene>
    <name evidence="2" type="ORF">CU635_07250</name>
    <name evidence="3" type="ORF">CVD25_12755</name>
</gene>
<reference evidence="3 5" key="2">
    <citation type="submission" date="2017-12" db="EMBL/GenBank/DDBJ databases">
        <title>Comparative Functional Genomics of Dry Heat Resistant strains isolated from the Viking Spacecraft.</title>
        <authorList>
            <person name="Seuylemezian A."/>
            <person name="Cooper K."/>
            <person name="Vaishampayan P."/>
        </authorList>
    </citation>
    <scope>NUCLEOTIDE SEQUENCE [LARGE SCALE GENOMIC DNA]</scope>
    <source>
        <strain evidence="3 5">ATCC 29669</strain>
    </source>
</reference>
<proteinExistence type="predicted"/>
<evidence type="ECO:0000313" key="3">
    <source>
        <dbReference type="EMBL" id="PLR96261.1"/>
    </source>
</evidence>
<reference evidence="2 4" key="1">
    <citation type="submission" date="2017-11" db="EMBL/GenBank/DDBJ databases">
        <title>Comparitive Functional Genomics of Dry Heat Resistant strains isolated from the Viking Spacecraft.</title>
        <authorList>
            <person name="Seuylemezian A."/>
            <person name="Cooper K."/>
            <person name="Vaishampayan P."/>
        </authorList>
    </citation>
    <scope>NUCLEOTIDE SEQUENCE [LARGE SCALE GENOMIC DNA]</scope>
    <source>
        <strain evidence="2 4">M4.6</strain>
    </source>
</reference>
<keyword evidence="5" id="KW-1185">Reference proteome</keyword>
<feature type="domain" description="Copper amine oxidase-like N-terminal" evidence="1">
    <location>
        <begin position="376"/>
        <end position="468"/>
    </location>
</feature>
<organism evidence="2 4">
    <name type="scientific">Bacillus canaveralius</name>
    <dbReference type="NCBI Taxonomy" id="1403243"/>
    <lineage>
        <taxon>Bacteria</taxon>
        <taxon>Bacillati</taxon>
        <taxon>Bacillota</taxon>
        <taxon>Bacilli</taxon>
        <taxon>Bacillales</taxon>
        <taxon>Bacillaceae</taxon>
        <taxon>Bacillus</taxon>
    </lineage>
</organism>
<dbReference type="InterPro" id="IPR036582">
    <property type="entry name" value="Mao_N_sf"/>
</dbReference>
<dbReference type="RefSeq" id="WP_101576501.1">
    <property type="nucleotide sequence ID" value="NZ_PGVA01000014.1"/>
</dbReference>
<dbReference type="OrthoDB" id="2431422at2"/>
<evidence type="ECO:0000313" key="2">
    <source>
        <dbReference type="EMBL" id="PLR84093.1"/>
    </source>
</evidence>
<evidence type="ECO:0000313" key="4">
    <source>
        <dbReference type="Proteomes" id="UP000234951"/>
    </source>
</evidence>
<dbReference type="EMBL" id="PGVA01000014">
    <property type="protein sequence ID" value="PLR84093.1"/>
    <property type="molecule type" value="Genomic_DNA"/>
</dbReference>
<sequence>MLRAFLFLFTILSAAVSGMLFWQWEAYSEKIEQSEEIKEKALQHLTVESQSRELKISQTIEGLTDGKEYRISVPESIANWSCVTKEANPCQSTDDNPDTFLAKAGSITLEYSLPVDDGAASVFLDDWTIKFPGVAASSTKLDIVDSVRRNGSWIAGAPLKGQQKLEFIDYYAFEGEGEAFSLYWQAQPLAAIDQGGISYYREQTQQGAPLQLKSLAKIADFPHLSIVMTDQYPETMGKGLLITKKAEPIETVERKAAHIYFSQKFRTLSPEENGLIDLFAAAITQQQSSSAKGQAMLNELMAKLTDAQLNLFFSAVKEEPEVTTKNLDELLGAAKGMGTHFFTLNRVDSAAFVPLYFYDSRVIRAANKQVDGIEIIYQDGKKLFPFMEIMTEMGYEANALADQGELLLNKGSNSYRFFADRNIFIYNEQDYGLLENPLITIDNRVYIEQQWLETLFSFSIAENEQEISISELKE</sequence>
<name>A0A2N5GNL4_9BACI</name>
<protein>
    <recommendedName>
        <fullName evidence="1">Copper amine oxidase-like N-terminal domain-containing protein</fullName>
    </recommendedName>
</protein>
<dbReference type="EMBL" id="PGVD01000033">
    <property type="protein sequence ID" value="PLR96261.1"/>
    <property type="molecule type" value="Genomic_DNA"/>
</dbReference>